<protein>
    <submittedName>
        <fullName evidence="1">Uncharacterized protein</fullName>
    </submittedName>
</protein>
<accession>A0A9P0MW86</accession>
<organism evidence="1 2">
    <name type="scientific">Nezara viridula</name>
    <name type="common">Southern green stink bug</name>
    <name type="synonym">Cimex viridulus</name>
    <dbReference type="NCBI Taxonomy" id="85310"/>
    <lineage>
        <taxon>Eukaryota</taxon>
        <taxon>Metazoa</taxon>
        <taxon>Ecdysozoa</taxon>
        <taxon>Arthropoda</taxon>
        <taxon>Hexapoda</taxon>
        <taxon>Insecta</taxon>
        <taxon>Pterygota</taxon>
        <taxon>Neoptera</taxon>
        <taxon>Paraneoptera</taxon>
        <taxon>Hemiptera</taxon>
        <taxon>Heteroptera</taxon>
        <taxon>Panheteroptera</taxon>
        <taxon>Pentatomomorpha</taxon>
        <taxon>Pentatomoidea</taxon>
        <taxon>Pentatomidae</taxon>
        <taxon>Pentatominae</taxon>
        <taxon>Nezara</taxon>
    </lineage>
</organism>
<gene>
    <name evidence="1" type="ORF">NEZAVI_LOCUS13096</name>
</gene>
<dbReference type="AlphaFoldDB" id="A0A9P0MW86"/>
<proteinExistence type="predicted"/>
<keyword evidence="2" id="KW-1185">Reference proteome</keyword>
<evidence type="ECO:0000313" key="1">
    <source>
        <dbReference type="EMBL" id="CAH1404742.1"/>
    </source>
</evidence>
<sequence>MKQLTLQMCLAPKWTVEEEANRGTYRAAFASDLERILLAILRTWKDFRELLQLSKKSTPVPFEFRYSLISLKT</sequence>
<dbReference type="Proteomes" id="UP001152798">
    <property type="component" value="Chromosome 6"/>
</dbReference>
<evidence type="ECO:0000313" key="2">
    <source>
        <dbReference type="Proteomes" id="UP001152798"/>
    </source>
</evidence>
<name>A0A9P0MW86_NEZVI</name>
<reference evidence="1" key="1">
    <citation type="submission" date="2022-01" db="EMBL/GenBank/DDBJ databases">
        <authorList>
            <person name="King R."/>
        </authorList>
    </citation>
    <scope>NUCLEOTIDE SEQUENCE</scope>
</reference>
<dbReference type="EMBL" id="OV725082">
    <property type="protein sequence ID" value="CAH1404742.1"/>
    <property type="molecule type" value="Genomic_DNA"/>
</dbReference>